<feature type="transmembrane region" description="Helical" evidence="1">
    <location>
        <begin position="52"/>
        <end position="70"/>
    </location>
</feature>
<reference evidence="2 3" key="1">
    <citation type="submission" date="2018-06" db="EMBL/GenBank/DDBJ databases">
        <authorList>
            <consortium name="Pathogen Informatics"/>
            <person name="Doyle S."/>
        </authorList>
    </citation>
    <scope>NUCLEOTIDE SEQUENCE [LARGE SCALE GENOMIC DNA]</scope>
    <source>
        <strain evidence="2 3">NCTC11112</strain>
    </source>
</reference>
<protein>
    <submittedName>
        <fullName evidence="2">Inner membrane protein YhaH</fullName>
    </submittedName>
</protein>
<dbReference type="GO" id="GO:0005886">
    <property type="term" value="C:plasma membrane"/>
    <property type="evidence" value="ECO:0007669"/>
    <property type="project" value="TreeGrafter"/>
</dbReference>
<dbReference type="EMBL" id="UGAW01000001">
    <property type="protein sequence ID" value="STG50363.1"/>
    <property type="molecule type" value="Genomic_DNA"/>
</dbReference>
<evidence type="ECO:0000256" key="1">
    <source>
        <dbReference type="SAM" id="Phobius"/>
    </source>
</evidence>
<name>A0A376MIY4_ECOLX</name>
<keyword evidence="1" id="KW-0812">Transmembrane</keyword>
<proteinExistence type="predicted"/>
<evidence type="ECO:0000313" key="3">
    <source>
        <dbReference type="Proteomes" id="UP000254817"/>
    </source>
</evidence>
<gene>
    <name evidence="2" type="primary">yhaH</name>
    <name evidence="2" type="ORF">NCTC11112_00768</name>
</gene>
<accession>A0A376MIY4</accession>
<feature type="transmembrane region" description="Helical" evidence="1">
    <location>
        <begin position="23"/>
        <end position="40"/>
    </location>
</feature>
<dbReference type="InterPro" id="IPR008523">
    <property type="entry name" value="DUF805"/>
</dbReference>
<sequence>MDWYLKVLKNYVGFRGRARRKEYWMFILVNIIFTFVLGLLDKMLGWQRAGGEGILTTIYGILVFLPWWQFSSAACTTPTARRGGHCYS</sequence>
<dbReference type="AlphaFoldDB" id="A0A376MIY4"/>
<dbReference type="Pfam" id="PF05656">
    <property type="entry name" value="DUF805"/>
    <property type="match status" value="1"/>
</dbReference>
<keyword evidence="1" id="KW-1133">Transmembrane helix</keyword>
<organism evidence="2 3">
    <name type="scientific">Escherichia coli</name>
    <dbReference type="NCBI Taxonomy" id="562"/>
    <lineage>
        <taxon>Bacteria</taxon>
        <taxon>Pseudomonadati</taxon>
        <taxon>Pseudomonadota</taxon>
        <taxon>Gammaproteobacteria</taxon>
        <taxon>Enterobacterales</taxon>
        <taxon>Enterobacteriaceae</taxon>
        <taxon>Escherichia</taxon>
    </lineage>
</organism>
<dbReference type="PANTHER" id="PTHR34980:SF2">
    <property type="entry name" value="INNER MEMBRANE PROTEIN YHAH-RELATED"/>
    <property type="match status" value="1"/>
</dbReference>
<dbReference type="Proteomes" id="UP000254817">
    <property type="component" value="Unassembled WGS sequence"/>
</dbReference>
<keyword evidence="1" id="KW-0472">Membrane</keyword>
<evidence type="ECO:0000313" key="2">
    <source>
        <dbReference type="EMBL" id="STG50363.1"/>
    </source>
</evidence>
<dbReference type="PANTHER" id="PTHR34980">
    <property type="entry name" value="INNER MEMBRANE PROTEIN-RELATED-RELATED"/>
    <property type="match status" value="1"/>
</dbReference>